<dbReference type="Pfam" id="PF01636">
    <property type="entry name" value="APH"/>
    <property type="match status" value="1"/>
</dbReference>
<keyword evidence="2" id="KW-0723">Serine/threonine-protein kinase</keyword>
<evidence type="ECO:0000256" key="5">
    <source>
        <dbReference type="ARBA" id="ARBA00022723"/>
    </source>
</evidence>
<protein>
    <recommendedName>
        <fullName evidence="11">Aminoglycoside phosphotransferase domain-containing protein</fullName>
    </recommendedName>
</protein>
<keyword evidence="6" id="KW-0547">Nucleotide-binding</keyword>
<reference evidence="12 13" key="1">
    <citation type="journal article" date="2016" name="Nat. Commun.">
        <title>Thousands of microbial genomes shed light on interconnected biogeochemical processes in an aquifer system.</title>
        <authorList>
            <person name="Anantharaman K."/>
            <person name="Brown C.T."/>
            <person name="Hug L.A."/>
            <person name="Sharon I."/>
            <person name="Castelle C.J."/>
            <person name="Probst A.J."/>
            <person name="Thomas B.C."/>
            <person name="Singh A."/>
            <person name="Wilkins M.J."/>
            <person name="Karaoz U."/>
            <person name="Brodie E.L."/>
            <person name="Williams K.H."/>
            <person name="Hubbard S.S."/>
            <person name="Banfield J.F."/>
        </authorList>
    </citation>
    <scope>NUCLEOTIDE SEQUENCE [LARGE SCALE GENOMIC DNA]</scope>
</reference>
<keyword evidence="3" id="KW-0597">Phosphoprotein</keyword>
<keyword evidence="10" id="KW-0346">Stress response</keyword>
<dbReference type="GO" id="GO:0004674">
    <property type="term" value="F:protein serine/threonine kinase activity"/>
    <property type="evidence" value="ECO:0007669"/>
    <property type="project" value="UniProtKB-KW"/>
</dbReference>
<dbReference type="GO" id="GO:0005524">
    <property type="term" value="F:ATP binding"/>
    <property type="evidence" value="ECO:0007669"/>
    <property type="project" value="UniProtKB-KW"/>
</dbReference>
<organism evidence="12 13">
    <name type="scientific">candidate division WOR-1 bacterium RIFOXYB2_FULL_48_7</name>
    <dbReference type="NCBI Taxonomy" id="1802583"/>
    <lineage>
        <taxon>Bacteria</taxon>
        <taxon>Bacillati</taxon>
        <taxon>Saganbacteria</taxon>
    </lineage>
</organism>
<dbReference type="Proteomes" id="UP000178951">
    <property type="component" value="Unassembled WGS sequence"/>
</dbReference>
<keyword evidence="5" id="KW-0479">Metal-binding</keyword>
<dbReference type="InterPro" id="IPR032882">
    <property type="entry name" value="SrkA/RdoA"/>
</dbReference>
<proteinExistence type="predicted"/>
<keyword evidence="4" id="KW-0808">Transferase</keyword>
<evidence type="ECO:0000256" key="9">
    <source>
        <dbReference type="ARBA" id="ARBA00022842"/>
    </source>
</evidence>
<dbReference type="SUPFAM" id="SSF56112">
    <property type="entry name" value="Protein kinase-like (PK-like)"/>
    <property type="match status" value="1"/>
</dbReference>
<keyword evidence="8" id="KW-0067">ATP-binding</keyword>
<dbReference type="Gene3D" id="3.30.200.70">
    <property type="match status" value="1"/>
</dbReference>
<dbReference type="GO" id="GO:0046872">
    <property type="term" value="F:metal ion binding"/>
    <property type="evidence" value="ECO:0007669"/>
    <property type="project" value="UniProtKB-KW"/>
</dbReference>
<dbReference type="NCBIfam" id="NF008738">
    <property type="entry name" value="PRK11768.1"/>
    <property type="match status" value="1"/>
</dbReference>
<dbReference type="Gene3D" id="1.10.510.10">
    <property type="entry name" value="Transferase(Phosphotransferase) domain 1"/>
    <property type="match status" value="1"/>
</dbReference>
<keyword evidence="7" id="KW-0418">Kinase</keyword>
<dbReference type="STRING" id="1802583.A2311_03545"/>
<dbReference type="EMBL" id="MEUF01000023">
    <property type="protein sequence ID" value="OGC35635.1"/>
    <property type="molecule type" value="Genomic_DNA"/>
</dbReference>
<evidence type="ECO:0000256" key="3">
    <source>
        <dbReference type="ARBA" id="ARBA00022553"/>
    </source>
</evidence>
<evidence type="ECO:0000256" key="2">
    <source>
        <dbReference type="ARBA" id="ARBA00022527"/>
    </source>
</evidence>
<evidence type="ECO:0000313" key="12">
    <source>
        <dbReference type="EMBL" id="OGC35635.1"/>
    </source>
</evidence>
<dbReference type="GO" id="GO:0005737">
    <property type="term" value="C:cytoplasm"/>
    <property type="evidence" value="ECO:0007669"/>
    <property type="project" value="TreeGrafter"/>
</dbReference>
<evidence type="ECO:0000256" key="4">
    <source>
        <dbReference type="ARBA" id="ARBA00022679"/>
    </source>
</evidence>
<evidence type="ECO:0000313" key="13">
    <source>
        <dbReference type="Proteomes" id="UP000178951"/>
    </source>
</evidence>
<dbReference type="Gene3D" id="1.20.1270.170">
    <property type="match status" value="1"/>
</dbReference>
<dbReference type="InterPro" id="IPR011009">
    <property type="entry name" value="Kinase-like_dom_sf"/>
</dbReference>
<evidence type="ECO:0000256" key="8">
    <source>
        <dbReference type="ARBA" id="ARBA00022840"/>
    </source>
</evidence>
<gene>
    <name evidence="12" type="ORF">A2311_03545</name>
</gene>
<dbReference type="InterPro" id="IPR002575">
    <property type="entry name" value="Aminoglycoside_PTrfase"/>
</dbReference>
<evidence type="ECO:0000256" key="1">
    <source>
        <dbReference type="ARBA" id="ARBA00022490"/>
    </source>
</evidence>
<dbReference type="PANTHER" id="PTHR39573">
    <property type="entry name" value="STRESS RESPONSE KINASE A"/>
    <property type="match status" value="1"/>
</dbReference>
<keyword evidence="1" id="KW-0963">Cytoplasm</keyword>
<feature type="domain" description="Aminoglycoside phosphotransferase" evidence="11">
    <location>
        <begin position="34"/>
        <end position="259"/>
    </location>
</feature>
<accession>A0A1F4TSD4</accession>
<dbReference type="PANTHER" id="PTHR39573:SF1">
    <property type="entry name" value="STRESS RESPONSE KINASE A"/>
    <property type="match status" value="1"/>
</dbReference>
<name>A0A1F4TSD4_UNCSA</name>
<evidence type="ECO:0000256" key="10">
    <source>
        <dbReference type="ARBA" id="ARBA00023016"/>
    </source>
</evidence>
<evidence type="ECO:0000256" key="6">
    <source>
        <dbReference type="ARBA" id="ARBA00022741"/>
    </source>
</evidence>
<sequence length="319" mass="36952">MDNIWQDLLPDHIFKAVEQAINASLSNICLRRNSYINRVYELERLDNNERLIAKFYRPNRWSDKMIKEEHAFVAELAAEGLPVIAPQSLNGQTLFPCGQINFALFPKKGGRAMDEFDKETWKIIGRLLAKSHVIGAKHTASSRLTWEPEIATRQHLKTILESGYLLPEFQTALCNTVELFIKKSAPLFQGQERILLHGDCHKGNLIFRPNEGIYIIDFDDLCIGPPVQDLWMLLPDSPEQSPNELAWFLEGYSVFRDFSRRSLALVPVLRGMRIVHYLAWLAIQHKESEFPRHFPDAGSKRYWTEVIKELQEIVHQQIF</sequence>
<comment type="caution">
    <text evidence="12">The sequence shown here is derived from an EMBL/GenBank/DDBJ whole genome shotgun (WGS) entry which is preliminary data.</text>
</comment>
<dbReference type="AlphaFoldDB" id="A0A1F4TSD4"/>
<keyword evidence="9" id="KW-0460">Magnesium</keyword>
<evidence type="ECO:0000259" key="11">
    <source>
        <dbReference type="Pfam" id="PF01636"/>
    </source>
</evidence>
<evidence type="ECO:0000256" key="7">
    <source>
        <dbReference type="ARBA" id="ARBA00022777"/>
    </source>
</evidence>